<reference evidence="5 6" key="1">
    <citation type="submission" date="2017-12" db="EMBL/GenBank/DDBJ databases">
        <title>Sequencing, de novo assembly and annotation of complete genome of a new Thraustochytrid species, strain FCC1311.</title>
        <authorList>
            <person name="Sedici K."/>
            <person name="Godart F."/>
            <person name="Aiese Cigliano R."/>
            <person name="Sanseverino W."/>
            <person name="Barakat M."/>
            <person name="Ortet P."/>
            <person name="Marechal E."/>
            <person name="Cagnac O."/>
            <person name="Amato A."/>
        </authorList>
    </citation>
    <scope>NUCLEOTIDE SEQUENCE [LARGE SCALE GENOMIC DNA]</scope>
</reference>
<feature type="compositionally biased region" description="Gly residues" evidence="3">
    <location>
        <begin position="94"/>
        <end position="144"/>
    </location>
</feature>
<dbReference type="SMART" id="SM00360">
    <property type="entry name" value="RRM"/>
    <property type="match status" value="1"/>
</dbReference>
<dbReference type="InParanoid" id="A0A2R5GPG9"/>
<keyword evidence="1 2" id="KW-0694">RNA-binding</keyword>
<feature type="region of interest" description="Disordered" evidence="3">
    <location>
        <begin position="90"/>
        <end position="265"/>
    </location>
</feature>
<name>A0A2R5GPG9_9STRA</name>
<keyword evidence="6" id="KW-1185">Reference proteome</keyword>
<dbReference type="PANTHER" id="PTHR23236:SF11">
    <property type="entry name" value="EUKARYOTIC TRANSLATION INITIATION FACTOR 4H"/>
    <property type="match status" value="1"/>
</dbReference>
<dbReference type="Proteomes" id="UP000241890">
    <property type="component" value="Unassembled WGS sequence"/>
</dbReference>
<dbReference type="PANTHER" id="PTHR23236">
    <property type="entry name" value="EUKARYOTIC TRANSLATION INITIATION FACTOR 4B/4H"/>
    <property type="match status" value="1"/>
</dbReference>
<comment type="caution">
    <text evidence="5">The sequence shown here is derived from an EMBL/GenBank/DDBJ whole genome shotgun (WGS) entry which is preliminary data.</text>
</comment>
<sequence>MASFGGGGGGGGGQFTVFLGNLPFDCTQGDVDALFQGLNVDQVRLIHDREEGTFKGFGYVEFGDEASLQTALGYNNVEWMGRRLRIDVAQPKGQGRGGGGGGRGGFGGDRAGGGGYGGSSRGGSRGVGFGGNDGFGAPAGSGGYGEDRAGSDAFGSSRSRADRGDFQDNSAFGVQRRGGADMDPYGGAGGRADDLPPEPTAQDEAERPRLKLASRTKKDPPAASAQASRSSAIFGAAKPVNVKEPKKASEEASGSKDDKAEAPSK</sequence>
<dbReference type="Pfam" id="PF00076">
    <property type="entry name" value="RRM_1"/>
    <property type="match status" value="1"/>
</dbReference>
<dbReference type="SUPFAM" id="SSF54928">
    <property type="entry name" value="RNA-binding domain, RBD"/>
    <property type="match status" value="1"/>
</dbReference>
<feature type="compositionally biased region" description="Basic and acidic residues" evidence="3">
    <location>
        <begin position="241"/>
        <end position="265"/>
    </location>
</feature>
<accession>A0A2R5GPG9</accession>
<protein>
    <submittedName>
        <fullName evidence="5">RNA-binding protein, putative</fullName>
    </submittedName>
</protein>
<evidence type="ECO:0000256" key="2">
    <source>
        <dbReference type="PROSITE-ProRule" id="PRU00176"/>
    </source>
</evidence>
<feature type="compositionally biased region" description="Low complexity" evidence="3">
    <location>
        <begin position="222"/>
        <end position="232"/>
    </location>
</feature>
<dbReference type="Gene3D" id="3.30.70.330">
    <property type="match status" value="1"/>
</dbReference>
<dbReference type="InterPro" id="IPR035979">
    <property type="entry name" value="RBD_domain_sf"/>
</dbReference>
<evidence type="ECO:0000259" key="4">
    <source>
        <dbReference type="PROSITE" id="PS50102"/>
    </source>
</evidence>
<dbReference type="AlphaFoldDB" id="A0A2R5GPG9"/>
<evidence type="ECO:0000256" key="1">
    <source>
        <dbReference type="ARBA" id="ARBA00022884"/>
    </source>
</evidence>
<dbReference type="InterPro" id="IPR000504">
    <property type="entry name" value="RRM_dom"/>
</dbReference>
<dbReference type="InterPro" id="IPR012677">
    <property type="entry name" value="Nucleotide-bd_a/b_plait_sf"/>
</dbReference>
<evidence type="ECO:0000313" key="5">
    <source>
        <dbReference type="EMBL" id="GBG32772.1"/>
    </source>
</evidence>
<dbReference type="EMBL" id="BEYU01000129">
    <property type="protein sequence ID" value="GBG32772.1"/>
    <property type="molecule type" value="Genomic_DNA"/>
</dbReference>
<feature type="domain" description="RRM" evidence="4">
    <location>
        <begin position="15"/>
        <end position="91"/>
    </location>
</feature>
<proteinExistence type="predicted"/>
<evidence type="ECO:0000256" key="3">
    <source>
        <dbReference type="SAM" id="MobiDB-lite"/>
    </source>
</evidence>
<gene>
    <name evidence="5" type="ORF">FCC1311_089972</name>
</gene>
<organism evidence="5 6">
    <name type="scientific">Hondaea fermentalgiana</name>
    <dbReference type="NCBI Taxonomy" id="2315210"/>
    <lineage>
        <taxon>Eukaryota</taxon>
        <taxon>Sar</taxon>
        <taxon>Stramenopiles</taxon>
        <taxon>Bigyra</taxon>
        <taxon>Labyrinthulomycetes</taxon>
        <taxon>Thraustochytrida</taxon>
        <taxon>Thraustochytriidae</taxon>
        <taxon>Hondaea</taxon>
    </lineage>
</organism>
<dbReference type="OrthoDB" id="439808at2759"/>
<dbReference type="GO" id="GO:0003723">
    <property type="term" value="F:RNA binding"/>
    <property type="evidence" value="ECO:0007669"/>
    <property type="project" value="UniProtKB-UniRule"/>
</dbReference>
<evidence type="ECO:0000313" key="6">
    <source>
        <dbReference type="Proteomes" id="UP000241890"/>
    </source>
</evidence>
<dbReference type="PROSITE" id="PS50102">
    <property type="entry name" value="RRM"/>
    <property type="match status" value="1"/>
</dbReference>